<evidence type="ECO:0000313" key="1">
    <source>
        <dbReference type="EMBL" id="KER20960.1"/>
    </source>
</evidence>
<feature type="non-terminal residue" evidence="1">
    <location>
        <position position="65"/>
    </location>
</feature>
<gene>
    <name evidence="1" type="ORF">T265_10616</name>
</gene>
<accession>A0A074ZCN5</accession>
<organism evidence="1 2">
    <name type="scientific">Opisthorchis viverrini</name>
    <name type="common">Southeast Asian liver fluke</name>
    <dbReference type="NCBI Taxonomy" id="6198"/>
    <lineage>
        <taxon>Eukaryota</taxon>
        <taxon>Metazoa</taxon>
        <taxon>Spiralia</taxon>
        <taxon>Lophotrochozoa</taxon>
        <taxon>Platyhelminthes</taxon>
        <taxon>Trematoda</taxon>
        <taxon>Digenea</taxon>
        <taxon>Opisthorchiida</taxon>
        <taxon>Opisthorchiata</taxon>
        <taxon>Opisthorchiidae</taxon>
        <taxon>Opisthorchis</taxon>
    </lineage>
</organism>
<reference evidence="1 2" key="1">
    <citation type="submission" date="2013-11" db="EMBL/GenBank/DDBJ databases">
        <title>Opisthorchis viverrini - life in the bile duct.</title>
        <authorList>
            <person name="Young N.D."/>
            <person name="Nagarajan N."/>
            <person name="Lin S.J."/>
            <person name="Korhonen P.K."/>
            <person name="Jex A.R."/>
            <person name="Hall R.S."/>
            <person name="Safavi-Hemami H."/>
            <person name="Kaewkong W."/>
            <person name="Bertrand D."/>
            <person name="Gao S."/>
            <person name="Seet Q."/>
            <person name="Wongkham S."/>
            <person name="Teh B.T."/>
            <person name="Wongkham C."/>
            <person name="Intapan P.M."/>
            <person name="Maleewong W."/>
            <person name="Yang X."/>
            <person name="Hu M."/>
            <person name="Wang Z."/>
            <person name="Hofmann A."/>
            <person name="Sternberg P.W."/>
            <person name="Tan P."/>
            <person name="Wang J."/>
            <person name="Gasser R.B."/>
        </authorList>
    </citation>
    <scope>NUCLEOTIDE SEQUENCE [LARGE SCALE GENOMIC DNA]</scope>
</reference>
<dbReference type="Proteomes" id="UP000054324">
    <property type="component" value="Unassembled WGS sequence"/>
</dbReference>
<dbReference type="KEGG" id="ovi:T265_10616"/>
<dbReference type="EMBL" id="KL597007">
    <property type="protein sequence ID" value="KER20960.1"/>
    <property type="molecule type" value="Genomic_DNA"/>
</dbReference>
<dbReference type="GeneID" id="20324784"/>
<evidence type="ECO:0000313" key="2">
    <source>
        <dbReference type="Proteomes" id="UP000054324"/>
    </source>
</evidence>
<dbReference type="RefSeq" id="XP_009175303.1">
    <property type="nucleotide sequence ID" value="XM_009177039.1"/>
</dbReference>
<proteinExistence type="predicted"/>
<protein>
    <submittedName>
        <fullName evidence="1">Uncharacterized protein</fullName>
    </submittedName>
</protein>
<keyword evidence="2" id="KW-1185">Reference proteome</keyword>
<name>A0A074ZCN5_OPIVI</name>
<feature type="non-terminal residue" evidence="1">
    <location>
        <position position="1"/>
    </location>
</feature>
<dbReference type="CTD" id="20324784"/>
<dbReference type="AlphaFoldDB" id="A0A074ZCN5"/>
<dbReference type="OrthoDB" id="425014at2759"/>
<sequence>CVQHQKLRWLGHVLRMPNHRLPKRVLFSMPNSEWARGSMLASARIREVASPKRYIYDLTQESKPH</sequence>